<evidence type="ECO:0000256" key="1">
    <source>
        <dbReference type="SAM" id="MobiDB-lite"/>
    </source>
</evidence>
<feature type="chain" id="PRO_5010307258" description="Argininosuccinate lyase" evidence="2">
    <location>
        <begin position="17"/>
        <end position="51"/>
    </location>
</feature>
<keyword evidence="4" id="KW-1185">Reference proteome</keyword>
<name>A0A1H2ZC42_9RHOB</name>
<evidence type="ECO:0000256" key="2">
    <source>
        <dbReference type="SAM" id="SignalP"/>
    </source>
</evidence>
<accession>A0A1H2ZC42</accession>
<reference evidence="4" key="1">
    <citation type="submission" date="2016-10" db="EMBL/GenBank/DDBJ databases">
        <authorList>
            <person name="Varghese N."/>
            <person name="Submissions S."/>
        </authorList>
    </citation>
    <scope>NUCLEOTIDE SEQUENCE [LARGE SCALE GENOMIC DNA]</scope>
    <source>
        <strain evidence="4">DSM 27839</strain>
    </source>
</reference>
<dbReference type="PROSITE" id="PS51257">
    <property type="entry name" value="PROKAR_LIPOPROTEIN"/>
    <property type="match status" value="1"/>
</dbReference>
<dbReference type="Proteomes" id="UP000183400">
    <property type="component" value="Unassembled WGS sequence"/>
</dbReference>
<evidence type="ECO:0008006" key="5">
    <source>
        <dbReference type="Google" id="ProtNLM"/>
    </source>
</evidence>
<feature type="compositionally biased region" description="Polar residues" evidence="1">
    <location>
        <begin position="27"/>
        <end position="38"/>
    </location>
</feature>
<dbReference type="AlphaFoldDB" id="A0A1H2ZC42"/>
<protein>
    <recommendedName>
        <fullName evidence="5">Argininosuccinate lyase</fullName>
    </recommendedName>
</protein>
<sequence length="51" mass="5214">MIKRVLGLLVTLSVLAACDPSRPASPETASEPKQSGVSISGYGRVGVSTNL</sequence>
<feature type="region of interest" description="Disordered" evidence="1">
    <location>
        <begin position="20"/>
        <end position="51"/>
    </location>
</feature>
<gene>
    <name evidence="3" type="ORF">SAMN05444358_103150</name>
</gene>
<dbReference type="EMBL" id="FNNP01000003">
    <property type="protein sequence ID" value="SDX14404.1"/>
    <property type="molecule type" value="Genomic_DNA"/>
</dbReference>
<evidence type="ECO:0000313" key="3">
    <source>
        <dbReference type="EMBL" id="SDX14404.1"/>
    </source>
</evidence>
<proteinExistence type="predicted"/>
<feature type="signal peptide" evidence="2">
    <location>
        <begin position="1"/>
        <end position="16"/>
    </location>
</feature>
<dbReference type="STRING" id="985054.SAMN05444358_103150"/>
<dbReference type="RefSeq" id="WP_176797697.1">
    <property type="nucleotide sequence ID" value="NZ_FNNP01000003.1"/>
</dbReference>
<organism evidence="3 4">
    <name type="scientific">Ruegeria halocynthiae</name>
    <dbReference type="NCBI Taxonomy" id="985054"/>
    <lineage>
        <taxon>Bacteria</taxon>
        <taxon>Pseudomonadati</taxon>
        <taxon>Pseudomonadota</taxon>
        <taxon>Alphaproteobacteria</taxon>
        <taxon>Rhodobacterales</taxon>
        <taxon>Roseobacteraceae</taxon>
        <taxon>Ruegeria</taxon>
    </lineage>
</organism>
<evidence type="ECO:0000313" key="4">
    <source>
        <dbReference type="Proteomes" id="UP000183400"/>
    </source>
</evidence>
<keyword evidence="2" id="KW-0732">Signal</keyword>